<evidence type="ECO:0000313" key="3">
    <source>
        <dbReference type="Proteomes" id="UP001432062"/>
    </source>
</evidence>
<gene>
    <name evidence="2" type="ORF">OG563_18055</name>
</gene>
<feature type="region of interest" description="Disordered" evidence="1">
    <location>
        <begin position="1"/>
        <end position="20"/>
    </location>
</feature>
<dbReference type="Proteomes" id="UP001432062">
    <property type="component" value="Chromosome"/>
</dbReference>
<dbReference type="RefSeq" id="WP_329414607.1">
    <property type="nucleotide sequence ID" value="NZ_CP109441.1"/>
</dbReference>
<organism evidence="2 3">
    <name type="scientific">Nocardia vinacea</name>
    <dbReference type="NCBI Taxonomy" id="96468"/>
    <lineage>
        <taxon>Bacteria</taxon>
        <taxon>Bacillati</taxon>
        <taxon>Actinomycetota</taxon>
        <taxon>Actinomycetes</taxon>
        <taxon>Mycobacteriales</taxon>
        <taxon>Nocardiaceae</taxon>
        <taxon>Nocardia</taxon>
    </lineage>
</organism>
<accession>A0ABZ1Z3U7</accession>
<dbReference type="EMBL" id="CP109441">
    <property type="protein sequence ID" value="WUV49923.1"/>
    <property type="molecule type" value="Genomic_DNA"/>
</dbReference>
<name>A0ABZ1Z3U7_9NOCA</name>
<sequence length="169" mass="18090">MSFTGRSGSPATVWPDKAPTSRLRGHCRKELAVGGVGFPHEARPCGEIELVGSSIAVLAVPHVDRIKTIYADGECRRDTTTAPPKPSKQLVAQLSSVHRSVERIAGFEAGTVSVEEVQDEIVGERYQSANIHTKLPANRPLRVFSHAIGRPSGSVHRAPSSRHGSPGDT</sequence>
<evidence type="ECO:0000256" key="1">
    <source>
        <dbReference type="SAM" id="MobiDB-lite"/>
    </source>
</evidence>
<evidence type="ECO:0000313" key="2">
    <source>
        <dbReference type="EMBL" id="WUV49923.1"/>
    </source>
</evidence>
<reference evidence="2" key="1">
    <citation type="submission" date="2022-10" db="EMBL/GenBank/DDBJ databases">
        <title>The complete genomes of actinobacterial strains from the NBC collection.</title>
        <authorList>
            <person name="Joergensen T.S."/>
            <person name="Alvarez Arevalo M."/>
            <person name="Sterndorff E.B."/>
            <person name="Faurdal D."/>
            <person name="Vuksanovic O."/>
            <person name="Mourched A.-S."/>
            <person name="Charusanti P."/>
            <person name="Shaw S."/>
            <person name="Blin K."/>
            <person name="Weber T."/>
        </authorList>
    </citation>
    <scope>NUCLEOTIDE SEQUENCE</scope>
    <source>
        <strain evidence="2">NBC_01482</strain>
    </source>
</reference>
<feature type="region of interest" description="Disordered" evidence="1">
    <location>
        <begin position="149"/>
        <end position="169"/>
    </location>
</feature>
<proteinExistence type="predicted"/>
<protein>
    <submittedName>
        <fullName evidence="2">Uncharacterized protein</fullName>
    </submittedName>
</protein>
<feature type="compositionally biased region" description="Polar residues" evidence="1">
    <location>
        <begin position="1"/>
        <end position="10"/>
    </location>
</feature>
<keyword evidence="3" id="KW-1185">Reference proteome</keyword>